<evidence type="ECO:0000256" key="4">
    <source>
        <dbReference type="ARBA" id="ARBA00022448"/>
    </source>
</evidence>
<dbReference type="Gene3D" id="3.40.1380.10">
    <property type="match status" value="1"/>
</dbReference>
<keyword evidence="8 11" id="KW-0472">Membrane</keyword>
<keyword evidence="4 11" id="KW-0813">Transport</keyword>
<dbReference type="PRINTS" id="PR00126">
    <property type="entry name" value="ATPASEGAMMA"/>
</dbReference>
<evidence type="ECO:0000256" key="8">
    <source>
        <dbReference type="ARBA" id="ARBA00023136"/>
    </source>
</evidence>
<evidence type="ECO:0000313" key="12">
    <source>
        <dbReference type="EMBL" id="GGN40029.1"/>
    </source>
</evidence>
<comment type="similarity">
    <text evidence="3 11">Belongs to the ATPase gamma chain family.</text>
</comment>
<keyword evidence="7 11" id="KW-0406">Ion transport</keyword>
<dbReference type="Gene3D" id="1.10.287.80">
    <property type="entry name" value="ATP synthase, gamma subunit, helix hairpin domain"/>
    <property type="match status" value="2"/>
</dbReference>
<evidence type="ECO:0000256" key="6">
    <source>
        <dbReference type="ARBA" id="ARBA00022781"/>
    </source>
</evidence>
<protein>
    <recommendedName>
        <fullName evidence="11">ATP synthase gamma chain</fullName>
    </recommendedName>
    <alternativeName>
        <fullName evidence="11">ATP synthase F1 sector gamma subunit</fullName>
    </alternativeName>
    <alternativeName>
        <fullName evidence="11">F-ATPase gamma subunit</fullName>
    </alternativeName>
</protein>
<dbReference type="PANTHER" id="PTHR11693:SF22">
    <property type="entry name" value="ATP SYNTHASE SUBUNIT GAMMA, MITOCHONDRIAL"/>
    <property type="match status" value="1"/>
</dbReference>
<comment type="subcellular location">
    <subcellularLocation>
        <location evidence="11">Cell membrane</location>
        <topology evidence="11">Peripheral membrane protein</topology>
    </subcellularLocation>
    <subcellularLocation>
        <location evidence="2">Membrane</location>
        <topology evidence="2">Peripheral membrane protein</topology>
    </subcellularLocation>
</comment>
<dbReference type="PANTHER" id="PTHR11693">
    <property type="entry name" value="ATP SYNTHASE GAMMA CHAIN"/>
    <property type="match status" value="1"/>
</dbReference>
<dbReference type="GO" id="GO:0005886">
    <property type="term" value="C:plasma membrane"/>
    <property type="evidence" value="ECO:0007669"/>
    <property type="project" value="UniProtKB-SubCell"/>
</dbReference>
<reference evidence="12" key="1">
    <citation type="journal article" date="2014" name="Int. J. Syst. Evol. Microbiol.">
        <title>Complete genome sequence of Corynebacterium casei LMG S-19264T (=DSM 44701T), isolated from a smear-ripened cheese.</title>
        <authorList>
            <consortium name="US DOE Joint Genome Institute (JGI-PGF)"/>
            <person name="Walter F."/>
            <person name="Albersmeier A."/>
            <person name="Kalinowski J."/>
            <person name="Ruckert C."/>
        </authorList>
    </citation>
    <scope>NUCLEOTIDE SEQUENCE</scope>
    <source>
        <strain evidence="12">CGMCC 4.7110</strain>
    </source>
</reference>
<dbReference type="FunFam" id="1.10.287.80:FF:000010">
    <property type="entry name" value="ATP synthase gamma chain"/>
    <property type="match status" value="1"/>
</dbReference>
<dbReference type="Pfam" id="PF00231">
    <property type="entry name" value="ATP-synt"/>
    <property type="match status" value="1"/>
</dbReference>
<dbReference type="GO" id="GO:0005524">
    <property type="term" value="F:ATP binding"/>
    <property type="evidence" value="ECO:0007669"/>
    <property type="project" value="UniProtKB-UniRule"/>
</dbReference>
<dbReference type="InterPro" id="IPR000131">
    <property type="entry name" value="ATP_synth_F1_gsu"/>
</dbReference>
<evidence type="ECO:0000256" key="2">
    <source>
        <dbReference type="ARBA" id="ARBA00004170"/>
    </source>
</evidence>
<reference evidence="12" key="2">
    <citation type="submission" date="2020-09" db="EMBL/GenBank/DDBJ databases">
        <authorList>
            <person name="Sun Q."/>
            <person name="Zhou Y."/>
        </authorList>
    </citation>
    <scope>NUCLEOTIDE SEQUENCE</scope>
    <source>
        <strain evidence="12">CGMCC 4.7110</strain>
    </source>
</reference>
<gene>
    <name evidence="11 12" type="primary">atpG</name>
    <name evidence="12" type="ORF">GCM10011578_087180</name>
</gene>
<dbReference type="GO" id="GO:0046933">
    <property type="term" value="F:proton-transporting ATP synthase activity, rotational mechanism"/>
    <property type="evidence" value="ECO:0007669"/>
    <property type="project" value="UniProtKB-UniRule"/>
</dbReference>
<evidence type="ECO:0000256" key="5">
    <source>
        <dbReference type="ARBA" id="ARBA00022475"/>
    </source>
</evidence>
<dbReference type="NCBIfam" id="TIGR01146">
    <property type="entry name" value="ATPsyn_F1gamma"/>
    <property type="match status" value="1"/>
</dbReference>
<dbReference type="CDD" id="cd12151">
    <property type="entry name" value="F1-ATPase_gamma"/>
    <property type="match status" value="1"/>
</dbReference>
<dbReference type="EMBL" id="BMML01000031">
    <property type="protein sequence ID" value="GGN40029.1"/>
    <property type="molecule type" value="Genomic_DNA"/>
</dbReference>
<comment type="function">
    <text evidence="1 11">Produces ATP from ADP in the presence of a proton gradient across the membrane. The gamma chain is believed to be important in regulating ATPase activity and the flow of protons through the CF(0) complex.</text>
</comment>
<dbReference type="RefSeq" id="WP_189268501.1">
    <property type="nucleotide sequence ID" value="NZ_BMML01000031.1"/>
</dbReference>
<evidence type="ECO:0000256" key="3">
    <source>
        <dbReference type="ARBA" id="ARBA00007681"/>
    </source>
</evidence>
<evidence type="ECO:0000256" key="9">
    <source>
        <dbReference type="ARBA" id="ARBA00023196"/>
    </source>
</evidence>
<keyword evidence="9 11" id="KW-0139">CF(1)</keyword>
<accession>A0A917XM22</accession>
<evidence type="ECO:0000256" key="7">
    <source>
        <dbReference type="ARBA" id="ARBA00023065"/>
    </source>
</evidence>
<evidence type="ECO:0000313" key="13">
    <source>
        <dbReference type="Proteomes" id="UP000653411"/>
    </source>
</evidence>
<dbReference type="SUPFAM" id="SSF52943">
    <property type="entry name" value="ATP synthase (F1-ATPase), gamma subunit"/>
    <property type="match status" value="1"/>
</dbReference>
<name>A0A917XM22_9ACTN</name>
<comment type="caution">
    <text evidence="12">The sequence shown here is derived from an EMBL/GenBank/DDBJ whole genome shotgun (WGS) entry which is preliminary data.</text>
</comment>
<dbReference type="InterPro" id="IPR035968">
    <property type="entry name" value="ATP_synth_F1_ATPase_gsu"/>
</dbReference>
<sequence length="306" mass="32951">MGAQLRVYKRRIRSVTATKKITKAMEMIAASRVVKAQRKVRASAPYATELTRAVTAVGTGSNTKHPLTTEAETPTRSAVLLLTSDRGLAGAFNSNAIKAAELLTARLEAEGKEVDTYIVGRRGLAHYHFRERKVVESWTGFTDEPSYADAKKVAAPLIEAIETETADGGVDELHIVYTEFVSMMTQTALGDRLLPLSLDEVAEEGAAKGDEILPLYDFEPSAEDVLDALLPRYVESRIYNALLQSAASKHAATRRAMKSATDNAGELINTLSRLANAARQAEITQEISEIVGGASALADATAGSDR</sequence>
<dbReference type="PROSITE" id="PS00153">
    <property type="entry name" value="ATPASE_GAMMA"/>
    <property type="match status" value="1"/>
</dbReference>
<keyword evidence="6 11" id="KW-0375">Hydrogen ion transport</keyword>
<dbReference type="InterPro" id="IPR023632">
    <property type="entry name" value="ATP_synth_F1_gsu_CS"/>
</dbReference>
<keyword evidence="5 11" id="KW-1003">Cell membrane</keyword>
<evidence type="ECO:0000256" key="1">
    <source>
        <dbReference type="ARBA" id="ARBA00003456"/>
    </source>
</evidence>
<dbReference type="Proteomes" id="UP000653411">
    <property type="component" value="Unassembled WGS sequence"/>
</dbReference>
<organism evidence="12 13">
    <name type="scientific">Streptomyces fuscichromogenes</name>
    <dbReference type="NCBI Taxonomy" id="1324013"/>
    <lineage>
        <taxon>Bacteria</taxon>
        <taxon>Bacillati</taxon>
        <taxon>Actinomycetota</taxon>
        <taxon>Actinomycetes</taxon>
        <taxon>Kitasatosporales</taxon>
        <taxon>Streptomycetaceae</taxon>
        <taxon>Streptomyces</taxon>
    </lineage>
</organism>
<dbReference type="GO" id="GO:0042777">
    <property type="term" value="P:proton motive force-driven plasma membrane ATP synthesis"/>
    <property type="evidence" value="ECO:0007669"/>
    <property type="project" value="UniProtKB-UniRule"/>
</dbReference>
<dbReference type="AlphaFoldDB" id="A0A917XM22"/>
<evidence type="ECO:0000256" key="10">
    <source>
        <dbReference type="ARBA" id="ARBA00023310"/>
    </source>
</evidence>
<evidence type="ECO:0000256" key="11">
    <source>
        <dbReference type="HAMAP-Rule" id="MF_00815"/>
    </source>
</evidence>
<proteinExistence type="inferred from homology"/>
<dbReference type="HAMAP" id="MF_00815">
    <property type="entry name" value="ATP_synth_gamma_bact"/>
    <property type="match status" value="1"/>
</dbReference>
<dbReference type="GO" id="GO:0045259">
    <property type="term" value="C:proton-transporting ATP synthase complex"/>
    <property type="evidence" value="ECO:0007669"/>
    <property type="project" value="UniProtKB-KW"/>
</dbReference>
<comment type="subunit">
    <text evidence="11">F-type ATPases have 2 components, CF(1) - the catalytic core - and CF(0) - the membrane proton channel. CF(1) has five subunits: alpha(3), beta(3), gamma(1), delta(1), epsilon(1). CF(0) has three main subunits: a, b and c.</text>
</comment>
<dbReference type="NCBIfam" id="NF004145">
    <property type="entry name" value="PRK05621.1-2"/>
    <property type="match status" value="1"/>
</dbReference>
<keyword evidence="10 11" id="KW-0066">ATP synthesis</keyword>
<keyword evidence="13" id="KW-1185">Reference proteome</keyword>